<proteinExistence type="predicted"/>
<dbReference type="SUPFAM" id="SSF50118">
    <property type="entry name" value="Cell growth inhibitor/plasmid maintenance toxic component"/>
    <property type="match status" value="1"/>
</dbReference>
<dbReference type="Pfam" id="PF02452">
    <property type="entry name" value="PemK_toxin"/>
    <property type="match status" value="1"/>
</dbReference>
<sequence>MQKWDIWLANVRFEDNPEESKLRPVLVIDKQNMFILSFKMTSHTPRQNFYGEYSIKYYKEAGLVKPTVIRLSKKLLLLENEFIHQIGRLHPYDINEVYKILNSKK</sequence>
<gene>
    <name evidence="1" type="ORF">H9804_10770</name>
</gene>
<dbReference type="AlphaFoldDB" id="A0A9D2GW11"/>
<evidence type="ECO:0000313" key="2">
    <source>
        <dbReference type="Proteomes" id="UP000824176"/>
    </source>
</evidence>
<reference evidence="1" key="1">
    <citation type="journal article" date="2021" name="PeerJ">
        <title>Extensive microbial diversity within the chicken gut microbiome revealed by metagenomics and culture.</title>
        <authorList>
            <person name="Gilroy R."/>
            <person name="Ravi A."/>
            <person name="Getino M."/>
            <person name="Pursley I."/>
            <person name="Horton D.L."/>
            <person name="Alikhan N.F."/>
            <person name="Baker D."/>
            <person name="Gharbi K."/>
            <person name="Hall N."/>
            <person name="Watson M."/>
            <person name="Adriaenssens E.M."/>
            <person name="Foster-Nyarko E."/>
            <person name="Jarju S."/>
            <person name="Secka A."/>
            <person name="Antonio M."/>
            <person name="Oren A."/>
            <person name="Chaudhuri R.R."/>
            <person name="La Ragione R."/>
            <person name="Hildebrand F."/>
            <person name="Pallen M.J."/>
        </authorList>
    </citation>
    <scope>NUCLEOTIDE SEQUENCE</scope>
    <source>
        <strain evidence="1">ChiW4-1371</strain>
    </source>
</reference>
<comment type="caution">
    <text evidence="1">The sequence shown here is derived from an EMBL/GenBank/DDBJ whole genome shotgun (WGS) entry which is preliminary data.</text>
</comment>
<evidence type="ECO:0000313" key="1">
    <source>
        <dbReference type="EMBL" id="HIZ90419.1"/>
    </source>
</evidence>
<protein>
    <submittedName>
        <fullName evidence="1">Type II toxin-antitoxin system PemK/MazF family toxin</fullName>
    </submittedName>
</protein>
<organism evidence="1 2">
    <name type="scientific">Candidatus Mucispirillum faecigallinarum</name>
    <dbReference type="NCBI Taxonomy" id="2838699"/>
    <lineage>
        <taxon>Bacteria</taxon>
        <taxon>Pseudomonadati</taxon>
        <taxon>Deferribacterota</taxon>
        <taxon>Deferribacteres</taxon>
        <taxon>Deferribacterales</taxon>
        <taxon>Mucispirillaceae</taxon>
        <taxon>Mucispirillum</taxon>
    </lineage>
</organism>
<dbReference type="InterPro" id="IPR011067">
    <property type="entry name" value="Plasmid_toxin/cell-grow_inhib"/>
</dbReference>
<reference evidence="1" key="2">
    <citation type="submission" date="2021-04" db="EMBL/GenBank/DDBJ databases">
        <authorList>
            <person name="Gilroy R."/>
        </authorList>
    </citation>
    <scope>NUCLEOTIDE SEQUENCE</scope>
    <source>
        <strain evidence="1">ChiW4-1371</strain>
    </source>
</reference>
<dbReference type="GO" id="GO:0003677">
    <property type="term" value="F:DNA binding"/>
    <property type="evidence" value="ECO:0007669"/>
    <property type="project" value="InterPro"/>
</dbReference>
<dbReference type="Gene3D" id="2.30.30.110">
    <property type="match status" value="1"/>
</dbReference>
<accession>A0A9D2GW11</accession>
<dbReference type="EMBL" id="DXAQ01000161">
    <property type="protein sequence ID" value="HIZ90419.1"/>
    <property type="molecule type" value="Genomic_DNA"/>
</dbReference>
<dbReference type="Proteomes" id="UP000824176">
    <property type="component" value="Unassembled WGS sequence"/>
</dbReference>
<dbReference type="InterPro" id="IPR003477">
    <property type="entry name" value="PemK-like"/>
</dbReference>
<name>A0A9D2GW11_9BACT</name>